<feature type="transmembrane region" description="Helical" evidence="1">
    <location>
        <begin position="140"/>
        <end position="157"/>
    </location>
</feature>
<keyword evidence="1" id="KW-0812">Transmembrane</keyword>
<dbReference type="STRING" id="1254432.SCE1572_06780"/>
<proteinExistence type="predicted"/>
<dbReference type="eggNOG" id="COG0457">
    <property type="taxonomic scope" value="Bacteria"/>
</dbReference>
<dbReference type="Gene3D" id="1.25.40.10">
    <property type="entry name" value="Tetratricopeptide repeat domain"/>
    <property type="match status" value="1"/>
</dbReference>
<feature type="transmembrane region" description="Helical" evidence="1">
    <location>
        <begin position="365"/>
        <end position="389"/>
    </location>
</feature>
<dbReference type="SUPFAM" id="SSF48452">
    <property type="entry name" value="TPR-like"/>
    <property type="match status" value="1"/>
</dbReference>
<dbReference type="EMBL" id="CP003969">
    <property type="protein sequence ID" value="AGP34228.1"/>
    <property type="molecule type" value="Genomic_DNA"/>
</dbReference>
<evidence type="ECO:0000256" key="2">
    <source>
        <dbReference type="SAM" id="SignalP"/>
    </source>
</evidence>
<keyword evidence="2" id="KW-0732">Signal</keyword>
<dbReference type="PATRIC" id="fig|1254432.3.peg.1506"/>
<feature type="transmembrane region" description="Helical" evidence="1">
    <location>
        <begin position="336"/>
        <end position="353"/>
    </location>
</feature>
<feature type="signal peptide" evidence="2">
    <location>
        <begin position="1"/>
        <end position="18"/>
    </location>
</feature>
<keyword evidence="1" id="KW-0472">Membrane</keyword>
<feature type="transmembrane region" description="Helical" evidence="1">
    <location>
        <begin position="314"/>
        <end position="330"/>
    </location>
</feature>
<feature type="chain" id="PRO_5004533968" description="Tetratricopeptide repeat protein" evidence="2">
    <location>
        <begin position="19"/>
        <end position="662"/>
    </location>
</feature>
<evidence type="ECO:0008006" key="5">
    <source>
        <dbReference type="Google" id="ProtNLM"/>
    </source>
</evidence>
<reference evidence="3 4" key="1">
    <citation type="journal article" date="2013" name="Sci. Rep.">
        <title>Extraordinary expansion of a Sorangium cellulosum genome from an alkaline milieu.</title>
        <authorList>
            <person name="Han K."/>
            <person name="Li Z.F."/>
            <person name="Peng R."/>
            <person name="Zhu L.P."/>
            <person name="Zhou T."/>
            <person name="Wang L.G."/>
            <person name="Li S.G."/>
            <person name="Zhang X.B."/>
            <person name="Hu W."/>
            <person name="Wu Z.H."/>
            <person name="Qin N."/>
            <person name="Li Y.Z."/>
        </authorList>
    </citation>
    <scope>NUCLEOTIDE SEQUENCE [LARGE SCALE GENOMIC DNA]</scope>
    <source>
        <strain evidence="3 4">So0157-2</strain>
    </source>
</reference>
<keyword evidence="1" id="KW-1133">Transmembrane helix</keyword>
<evidence type="ECO:0000256" key="1">
    <source>
        <dbReference type="SAM" id="Phobius"/>
    </source>
</evidence>
<organism evidence="3 4">
    <name type="scientific">Sorangium cellulosum So0157-2</name>
    <dbReference type="NCBI Taxonomy" id="1254432"/>
    <lineage>
        <taxon>Bacteria</taxon>
        <taxon>Pseudomonadati</taxon>
        <taxon>Myxococcota</taxon>
        <taxon>Polyangia</taxon>
        <taxon>Polyangiales</taxon>
        <taxon>Polyangiaceae</taxon>
        <taxon>Sorangium</taxon>
    </lineage>
</organism>
<feature type="transmembrane region" description="Helical" evidence="1">
    <location>
        <begin position="86"/>
        <end position="111"/>
    </location>
</feature>
<evidence type="ECO:0000313" key="3">
    <source>
        <dbReference type="EMBL" id="AGP34228.1"/>
    </source>
</evidence>
<dbReference type="Proteomes" id="UP000014803">
    <property type="component" value="Chromosome"/>
</dbReference>
<name>S4XUE4_SORCE</name>
<dbReference type="HOGENOM" id="CLU_391688_0_0_7"/>
<protein>
    <recommendedName>
        <fullName evidence="5">Tetratricopeptide repeat protein</fullName>
    </recommendedName>
</protein>
<gene>
    <name evidence="3" type="ORF">SCE1572_06780</name>
</gene>
<dbReference type="InterPro" id="IPR011990">
    <property type="entry name" value="TPR-like_helical_dom_sf"/>
</dbReference>
<dbReference type="KEGG" id="scu:SCE1572_06780"/>
<feature type="transmembrane region" description="Helical" evidence="1">
    <location>
        <begin position="231"/>
        <end position="249"/>
    </location>
</feature>
<dbReference type="AlphaFoldDB" id="S4XUE4"/>
<sequence length="662" mass="72504">MVMLPVAALLRHRTPLVAALLGLGAASTGLAPSADGDIWWHLAAGREMVARRGLLFTDPFSVSAQGRAWVDVHWLFQLAVYAVHQAIGLVGLVLVKCALIGLGAGFLYFALEARRGSWARGLLVTSLVGGLLAARSLLLVRPVIGTLVLLAFFWFALERFRRDGRVRHLLLLPLAQLVWANFQGLSALGPSVIAAYAVAALGWASFGQTRAWPFAREHAGALAPWARVQQLFATLGGCLLATCLTPFGLRGAALPALLLGRLLPGEHQVFAHNVAENLPPFELERLSDGEFWHFKWCLALLALSVLLAGRRLRLSHALLLLGFAGLALMSNRNVLLLYWVGAPIFAVNLAPALRRLCVSSFRRAGVRVAVGLNAVLLSALLLVSASAAARESPLADPSPFRVPAESAVRLDALPGGDVFAADHYGGYLIWRLYPRFRPYIDTRLVLRTADEFAEYLRLADEPERFEAFQARHSFAYVVLPVMFPERYQRLIGHLYASADWKLLYTDGSEVLFARRDLTPGVAEQPFREASETDRTLVQLGQRFADSPKVHAAARLSLATLHGVLGQLEQAERTLASLDTPQARALEARLRFAAGELDAAERLARQSLVSQDDDVGSLNLMALIALRRGESAQGLAFLRRALRVRPFDPEATRILVNLEESRR</sequence>
<evidence type="ECO:0000313" key="4">
    <source>
        <dbReference type="Proteomes" id="UP000014803"/>
    </source>
</evidence>
<feature type="transmembrane region" description="Helical" evidence="1">
    <location>
        <begin position="193"/>
        <end position="211"/>
    </location>
</feature>
<feature type="transmembrane region" description="Helical" evidence="1">
    <location>
        <begin position="118"/>
        <end position="134"/>
    </location>
</feature>
<accession>S4XUE4</accession>